<comment type="caution">
    <text evidence="6">The sequence shown here is derived from an EMBL/GenBank/DDBJ whole genome shotgun (WGS) entry which is preliminary data.</text>
</comment>
<dbReference type="Proteomes" id="UP001191082">
    <property type="component" value="Unassembled WGS sequence"/>
</dbReference>
<dbReference type="PROSITE" id="PS51077">
    <property type="entry name" value="HTH_ICLR"/>
    <property type="match status" value="1"/>
</dbReference>
<dbReference type="SUPFAM" id="SSF55781">
    <property type="entry name" value="GAF domain-like"/>
    <property type="match status" value="1"/>
</dbReference>
<name>A0ABY2XAP8_9RHOB</name>
<dbReference type="InterPro" id="IPR050707">
    <property type="entry name" value="HTH_MetabolicPath_Reg"/>
</dbReference>
<dbReference type="InterPro" id="IPR014757">
    <property type="entry name" value="Tscrpt_reg_IclR_C"/>
</dbReference>
<gene>
    <name evidence="6" type="ORF">FGK64_11900</name>
</gene>
<dbReference type="InterPro" id="IPR005471">
    <property type="entry name" value="Tscrpt_reg_IclR_N"/>
</dbReference>
<dbReference type="InterPro" id="IPR029016">
    <property type="entry name" value="GAF-like_dom_sf"/>
</dbReference>
<keyword evidence="7" id="KW-1185">Reference proteome</keyword>
<dbReference type="Gene3D" id="1.10.10.10">
    <property type="entry name" value="Winged helix-like DNA-binding domain superfamily/Winged helix DNA-binding domain"/>
    <property type="match status" value="1"/>
</dbReference>
<reference evidence="6 7" key="1">
    <citation type="submission" date="2019-05" db="EMBL/GenBank/DDBJ databases">
        <title>Marivita sp. nov. isolated from sea sediment.</title>
        <authorList>
            <person name="Kim W."/>
        </authorList>
    </citation>
    <scope>NUCLEOTIDE SEQUENCE [LARGE SCALE GENOMIC DNA]</scope>
    <source>
        <strain evidence="6 7">CAU 1492</strain>
    </source>
</reference>
<dbReference type="PROSITE" id="PS51078">
    <property type="entry name" value="ICLR_ED"/>
    <property type="match status" value="1"/>
</dbReference>
<dbReference type="InterPro" id="IPR036388">
    <property type="entry name" value="WH-like_DNA-bd_sf"/>
</dbReference>
<evidence type="ECO:0000313" key="6">
    <source>
        <dbReference type="EMBL" id="TMV13440.1"/>
    </source>
</evidence>
<dbReference type="SUPFAM" id="SSF46785">
    <property type="entry name" value="Winged helix' DNA-binding domain"/>
    <property type="match status" value="1"/>
</dbReference>
<keyword evidence="3" id="KW-0804">Transcription</keyword>
<dbReference type="EMBL" id="VCPC01000002">
    <property type="protein sequence ID" value="TMV13440.1"/>
    <property type="molecule type" value="Genomic_DNA"/>
</dbReference>
<accession>A0ABY2XAP8</accession>
<dbReference type="PANTHER" id="PTHR30136">
    <property type="entry name" value="HELIX-TURN-HELIX TRANSCRIPTIONAL REGULATOR, ICLR FAMILY"/>
    <property type="match status" value="1"/>
</dbReference>
<dbReference type="SMART" id="SM00346">
    <property type="entry name" value="HTH_ICLR"/>
    <property type="match status" value="1"/>
</dbReference>
<protein>
    <submittedName>
        <fullName evidence="6">IclR family transcriptional regulator</fullName>
    </submittedName>
</protein>
<evidence type="ECO:0000256" key="3">
    <source>
        <dbReference type="ARBA" id="ARBA00023163"/>
    </source>
</evidence>
<dbReference type="InterPro" id="IPR036390">
    <property type="entry name" value="WH_DNA-bd_sf"/>
</dbReference>
<organism evidence="6 7">
    <name type="scientific">Arenibacterium halophilum</name>
    <dbReference type="NCBI Taxonomy" id="2583821"/>
    <lineage>
        <taxon>Bacteria</taxon>
        <taxon>Pseudomonadati</taxon>
        <taxon>Pseudomonadota</taxon>
        <taxon>Alphaproteobacteria</taxon>
        <taxon>Rhodobacterales</taxon>
        <taxon>Paracoccaceae</taxon>
        <taxon>Arenibacterium</taxon>
    </lineage>
</organism>
<dbReference type="RefSeq" id="WP_138863995.1">
    <property type="nucleotide sequence ID" value="NZ_VCPC01000002.1"/>
</dbReference>
<feature type="domain" description="IclR-ED" evidence="5">
    <location>
        <begin position="81"/>
        <end position="264"/>
    </location>
</feature>
<keyword evidence="2" id="KW-0238">DNA-binding</keyword>
<evidence type="ECO:0000259" key="4">
    <source>
        <dbReference type="PROSITE" id="PS51077"/>
    </source>
</evidence>
<evidence type="ECO:0000259" key="5">
    <source>
        <dbReference type="PROSITE" id="PS51078"/>
    </source>
</evidence>
<evidence type="ECO:0000256" key="1">
    <source>
        <dbReference type="ARBA" id="ARBA00023015"/>
    </source>
</evidence>
<dbReference type="PANTHER" id="PTHR30136:SF33">
    <property type="entry name" value="TRANSCRIPTIONAL REGULATORY PROTEIN"/>
    <property type="match status" value="1"/>
</dbReference>
<proteinExistence type="predicted"/>
<dbReference type="Gene3D" id="3.30.450.40">
    <property type="match status" value="1"/>
</dbReference>
<sequence>MVDDGLDGPDDPKDRNFVTALARGLDVLRCFRPNETELTNTDFAERTGLPKPTVSRLTHTLCKLDYLVAAPRTGTYRLGAGVLRLGFGVLAGLDIGERAAELMRGLRNGPNSYITVALGERHRLEVIYVAVRRSRETVSLSMNVGSRLPLFHSAAGRALLVAMPEAERDEVFDLVARDMPDQMDDCRKILESAIAEHAQHGFCRGYGEWRADVNGIAVPVAALNSARSYALNTGGPSFHVSPEELESTYAERLREAAAILSSPI</sequence>
<dbReference type="Pfam" id="PF01614">
    <property type="entry name" value="IclR_C"/>
    <property type="match status" value="1"/>
</dbReference>
<feature type="domain" description="HTH iclR-type" evidence="4">
    <location>
        <begin position="18"/>
        <end position="80"/>
    </location>
</feature>
<evidence type="ECO:0000313" key="7">
    <source>
        <dbReference type="Proteomes" id="UP001191082"/>
    </source>
</evidence>
<dbReference type="Pfam" id="PF09339">
    <property type="entry name" value="HTH_IclR"/>
    <property type="match status" value="1"/>
</dbReference>
<keyword evidence="1" id="KW-0805">Transcription regulation</keyword>
<evidence type="ECO:0000256" key="2">
    <source>
        <dbReference type="ARBA" id="ARBA00023125"/>
    </source>
</evidence>